<accession>D6Z4K1</accession>
<evidence type="ECO:0000313" key="3">
    <source>
        <dbReference type="EMBL" id="ADH86476.1"/>
    </source>
</evidence>
<proteinExistence type="predicted"/>
<dbReference type="Pfam" id="PF07589">
    <property type="entry name" value="PEP-CTERM"/>
    <property type="match status" value="1"/>
</dbReference>
<protein>
    <recommendedName>
        <fullName evidence="2">Ice-binding protein C-terminal domain-containing protein</fullName>
    </recommendedName>
</protein>
<dbReference type="InParanoid" id="D6Z4K1"/>
<evidence type="ECO:0000256" key="1">
    <source>
        <dbReference type="SAM" id="SignalP"/>
    </source>
</evidence>
<evidence type="ECO:0000259" key="2">
    <source>
        <dbReference type="Pfam" id="PF07589"/>
    </source>
</evidence>
<dbReference type="NCBIfam" id="TIGR02595">
    <property type="entry name" value="PEP_CTERM"/>
    <property type="match status" value="1"/>
</dbReference>
<gene>
    <name evidence="3" type="ordered locus">DaAHT2_1785</name>
</gene>
<dbReference type="STRING" id="589865.DaAHT2_1785"/>
<feature type="signal peptide" evidence="1">
    <location>
        <begin position="1"/>
        <end position="29"/>
    </location>
</feature>
<dbReference type="eggNOG" id="ENOG50308W6">
    <property type="taxonomic scope" value="Bacteria"/>
</dbReference>
<organism evidence="3 4">
    <name type="scientific">Desulfurivibrio alkaliphilus (strain DSM 19089 / UNIQEM U267 / AHT2)</name>
    <dbReference type="NCBI Taxonomy" id="589865"/>
    <lineage>
        <taxon>Bacteria</taxon>
        <taxon>Pseudomonadati</taxon>
        <taxon>Thermodesulfobacteriota</taxon>
        <taxon>Desulfobulbia</taxon>
        <taxon>Desulfobulbales</taxon>
        <taxon>Desulfobulbaceae</taxon>
        <taxon>Desulfurivibrio</taxon>
    </lineage>
</organism>
<reference evidence="4" key="1">
    <citation type="submission" date="2010-02" db="EMBL/GenBank/DDBJ databases">
        <title>Complete sequence of Desulfurivibrio alkaliphilus AHT2.</title>
        <authorList>
            <consortium name="US DOE Joint Genome Institute"/>
            <person name="Pitluck S."/>
            <person name="Chertkov O."/>
            <person name="Detter J.C."/>
            <person name="Han C."/>
            <person name="Tapia R."/>
            <person name="Larimer F."/>
            <person name="Land M."/>
            <person name="Hauser L."/>
            <person name="Kyrpides N."/>
            <person name="Mikhailova N."/>
            <person name="Sorokin D.Y."/>
            <person name="Muyzer G."/>
            <person name="Woyke T."/>
        </authorList>
    </citation>
    <scope>NUCLEOTIDE SEQUENCE [LARGE SCALE GENOMIC DNA]</scope>
    <source>
        <strain evidence="4">DSM 19089 / UNIQEM U267 / AHT2</strain>
    </source>
</reference>
<dbReference type="AlphaFoldDB" id="D6Z4K1"/>
<keyword evidence="4" id="KW-1185">Reference proteome</keyword>
<dbReference type="HOGENOM" id="CLU_887748_0_0_7"/>
<dbReference type="OrthoDB" id="8546032at2"/>
<evidence type="ECO:0000313" key="4">
    <source>
        <dbReference type="Proteomes" id="UP000001508"/>
    </source>
</evidence>
<feature type="domain" description="Ice-binding protein C-terminal" evidence="2">
    <location>
        <begin position="285"/>
        <end position="308"/>
    </location>
</feature>
<dbReference type="EMBL" id="CP001940">
    <property type="protein sequence ID" value="ADH86476.1"/>
    <property type="molecule type" value="Genomic_DNA"/>
</dbReference>
<name>D6Z4K1_DESAT</name>
<dbReference type="KEGG" id="dak:DaAHT2_1785"/>
<dbReference type="Proteomes" id="UP000001508">
    <property type="component" value="Chromosome"/>
</dbReference>
<sequence length="313" mass="33492">MKGKKKYLALQLAATVMMAGLVANSNADAASIIMEGDYVRTAISNDGTLGYGGITSPGLQHDPTGTRTWGVEDYLTPGDPWEWFGVTTNETGTKGNNNNGWPNNIATTAGPTDLSGLTYDNHVTWAGLYSGYFTIEHEYMFNDDYERIDILTTIGALVDLTEVRFLRAIDPDPDVRTYGTYDTINSRGATGVAPEDFVNSQGAYTGLTLGLYSNSSITHNTGISSWWTTDPNFYLAGTDDGDGDYVIGLAFNIGSMLAGSSVVLNYSYVMGGTLDTVDLPDPPSPVSEPGTMLLFGAGLAGLAAVRRRNQLHS</sequence>
<dbReference type="RefSeq" id="WP_013163999.1">
    <property type="nucleotide sequence ID" value="NC_014216.1"/>
</dbReference>
<dbReference type="InterPro" id="IPR013424">
    <property type="entry name" value="Ice-binding_C"/>
</dbReference>
<feature type="chain" id="PRO_5003091314" description="Ice-binding protein C-terminal domain-containing protein" evidence="1">
    <location>
        <begin position="30"/>
        <end position="313"/>
    </location>
</feature>
<keyword evidence="1" id="KW-0732">Signal</keyword>